<protein>
    <submittedName>
        <fullName evidence="2">Uncharacterized protein</fullName>
    </submittedName>
</protein>
<evidence type="ECO:0000256" key="1">
    <source>
        <dbReference type="SAM" id="MobiDB-lite"/>
    </source>
</evidence>
<dbReference type="Proteomes" id="UP000735302">
    <property type="component" value="Unassembled WGS sequence"/>
</dbReference>
<comment type="caution">
    <text evidence="2">The sequence shown here is derived from an EMBL/GenBank/DDBJ whole genome shotgun (WGS) entry which is preliminary data.</text>
</comment>
<evidence type="ECO:0000313" key="2">
    <source>
        <dbReference type="EMBL" id="GFO12986.1"/>
    </source>
</evidence>
<name>A0AAV4AP84_9GAST</name>
<evidence type="ECO:0000313" key="3">
    <source>
        <dbReference type="Proteomes" id="UP000735302"/>
    </source>
</evidence>
<feature type="compositionally biased region" description="Basic and acidic residues" evidence="1">
    <location>
        <begin position="13"/>
        <end position="26"/>
    </location>
</feature>
<proteinExistence type="predicted"/>
<gene>
    <name evidence="2" type="ORF">PoB_003949100</name>
</gene>
<dbReference type="AlphaFoldDB" id="A0AAV4AP84"/>
<reference evidence="2 3" key="1">
    <citation type="journal article" date="2021" name="Elife">
        <title>Chloroplast acquisition without the gene transfer in kleptoplastic sea slugs, Plakobranchus ocellatus.</title>
        <authorList>
            <person name="Maeda T."/>
            <person name="Takahashi S."/>
            <person name="Yoshida T."/>
            <person name="Shimamura S."/>
            <person name="Takaki Y."/>
            <person name="Nagai Y."/>
            <person name="Toyoda A."/>
            <person name="Suzuki Y."/>
            <person name="Arimoto A."/>
            <person name="Ishii H."/>
            <person name="Satoh N."/>
            <person name="Nishiyama T."/>
            <person name="Hasebe M."/>
            <person name="Maruyama T."/>
            <person name="Minagawa J."/>
            <person name="Obokata J."/>
            <person name="Shigenobu S."/>
        </authorList>
    </citation>
    <scope>NUCLEOTIDE SEQUENCE [LARGE SCALE GENOMIC DNA]</scope>
</reference>
<feature type="compositionally biased region" description="Polar residues" evidence="1">
    <location>
        <begin position="1"/>
        <end position="11"/>
    </location>
</feature>
<dbReference type="EMBL" id="BLXT01004479">
    <property type="protein sequence ID" value="GFO12986.1"/>
    <property type="molecule type" value="Genomic_DNA"/>
</dbReference>
<organism evidence="2 3">
    <name type="scientific">Plakobranchus ocellatus</name>
    <dbReference type="NCBI Taxonomy" id="259542"/>
    <lineage>
        <taxon>Eukaryota</taxon>
        <taxon>Metazoa</taxon>
        <taxon>Spiralia</taxon>
        <taxon>Lophotrochozoa</taxon>
        <taxon>Mollusca</taxon>
        <taxon>Gastropoda</taxon>
        <taxon>Heterobranchia</taxon>
        <taxon>Euthyneura</taxon>
        <taxon>Panpulmonata</taxon>
        <taxon>Sacoglossa</taxon>
        <taxon>Placobranchoidea</taxon>
        <taxon>Plakobranchidae</taxon>
        <taxon>Plakobranchus</taxon>
    </lineage>
</organism>
<accession>A0AAV4AP84</accession>
<sequence>MLRQTALTNEFFNYREGDGTEDREFGLKSSLRPPPGQARNHDRKVPTDLRSCSKAILPLTAPIDQTRTPLDQGGCTYFCAINIPFNMNDSEELYCPPCLRHA</sequence>
<feature type="region of interest" description="Disordered" evidence="1">
    <location>
        <begin position="1"/>
        <end position="46"/>
    </location>
</feature>
<keyword evidence="3" id="KW-1185">Reference proteome</keyword>